<keyword evidence="3" id="KW-1185">Reference proteome</keyword>
<protein>
    <recommendedName>
        <fullName evidence="1">Putative plant transposon protein domain-containing protein</fullName>
    </recommendedName>
</protein>
<dbReference type="Proteomes" id="UP000828251">
    <property type="component" value="Unassembled WGS sequence"/>
</dbReference>
<evidence type="ECO:0000313" key="3">
    <source>
        <dbReference type="Proteomes" id="UP000828251"/>
    </source>
</evidence>
<dbReference type="InterPro" id="IPR046796">
    <property type="entry name" value="Transposase_32_dom"/>
</dbReference>
<evidence type="ECO:0000313" key="2">
    <source>
        <dbReference type="EMBL" id="KAH1107630.1"/>
    </source>
</evidence>
<name>A0A9D3W3Y3_9ROSI</name>
<accession>A0A9D3W3Y3</accession>
<feature type="domain" description="Putative plant transposon protein" evidence="1">
    <location>
        <begin position="2"/>
        <end position="119"/>
    </location>
</feature>
<reference evidence="2 3" key="1">
    <citation type="journal article" date="2021" name="Plant Biotechnol. J.">
        <title>Multi-omics assisted identification of the key and species-specific regulatory components of drought-tolerant mechanisms in Gossypium stocksii.</title>
        <authorList>
            <person name="Yu D."/>
            <person name="Ke L."/>
            <person name="Zhang D."/>
            <person name="Wu Y."/>
            <person name="Sun Y."/>
            <person name="Mei J."/>
            <person name="Sun J."/>
            <person name="Sun Y."/>
        </authorList>
    </citation>
    <scope>NUCLEOTIDE SEQUENCE [LARGE SCALE GENOMIC DNA]</scope>
    <source>
        <strain evidence="3">cv. E1</strain>
        <tissue evidence="2">Leaf</tissue>
    </source>
</reference>
<proteinExistence type="predicted"/>
<gene>
    <name evidence="2" type="ORF">J1N35_011398</name>
</gene>
<sequence>MDATKINELCNTIVDVNEHSKFIKDITDDKRDLLVKDLCIEGASWMGSHQKNYLMHYCFLTLQSKIWFHFVNYRLLPSVHNTTVNLDRMCLIHSIVNGRKMDVGAIHHRGIADCVSKKNGIFFSHRW</sequence>
<dbReference type="EMBL" id="JAIQCV010000004">
    <property type="protein sequence ID" value="KAH1107630.1"/>
    <property type="molecule type" value="Genomic_DNA"/>
</dbReference>
<comment type="caution">
    <text evidence="2">The sequence shown here is derived from an EMBL/GenBank/DDBJ whole genome shotgun (WGS) entry which is preliminary data.</text>
</comment>
<evidence type="ECO:0000259" key="1">
    <source>
        <dbReference type="Pfam" id="PF20167"/>
    </source>
</evidence>
<organism evidence="2 3">
    <name type="scientific">Gossypium stocksii</name>
    <dbReference type="NCBI Taxonomy" id="47602"/>
    <lineage>
        <taxon>Eukaryota</taxon>
        <taxon>Viridiplantae</taxon>
        <taxon>Streptophyta</taxon>
        <taxon>Embryophyta</taxon>
        <taxon>Tracheophyta</taxon>
        <taxon>Spermatophyta</taxon>
        <taxon>Magnoliopsida</taxon>
        <taxon>eudicotyledons</taxon>
        <taxon>Gunneridae</taxon>
        <taxon>Pentapetalae</taxon>
        <taxon>rosids</taxon>
        <taxon>malvids</taxon>
        <taxon>Malvales</taxon>
        <taxon>Malvaceae</taxon>
        <taxon>Malvoideae</taxon>
        <taxon>Gossypium</taxon>
    </lineage>
</organism>
<dbReference type="Pfam" id="PF20167">
    <property type="entry name" value="Transposase_32"/>
    <property type="match status" value="1"/>
</dbReference>
<dbReference type="AlphaFoldDB" id="A0A9D3W3Y3"/>